<evidence type="ECO:0000313" key="3">
    <source>
        <dbReference type="Proteomes" id="UP001054857"/>
    </source>
</evidence>
<comment type="caution">
    <text evidence="2">The sequence shown here is derived from an EMBL/GenBank/DDBJ whole genome shotgun (WGS) entry which is preliminary data.</text>
</comment>
<evidence type="ECO:0000313" key="2">
    <source>
        <dbReference type="EMBL" id="GFR51600.1"/>
    </source>
</evidence>
<feature type="region of interest" description="Disordered" evidence="1">
    <location>
        <begin position="14"/>
        <end position="35"/>
    </location>
</feature>
<keyword evidence="3" id="KW-1185">Reference proteome</keyword>
<accession>A0AAD3E0T8</accession>
<dbReference type="AlphaFoldDB" id="A0AAD3E0T8"/>
<proteinExistence type="predicted"/>
<feature type="compositionally biased region" description="Low complexity" evidence="1">
    <location>
        <begin position="19"/>
        <end position="32"/>
    </location>
</feature>
<dbReference type="EMBL" id="BMAR01000052">
    <property type="protein sequence ID" value="GFR51600.1"/>
    <property type="molecule type" value="Genomic_DNA"/>
</dbReference>
<evidence type="ECO:0000256" key="1">
    <source>
        <dbReference type="SAM" id="MobiDB-lite"/>
    </source>
</evidence>
<dbReference type="Proteomes" id="UP001054857">
    <property type="component" value="Unassembled WGS sequence"/>
</dbReference>
<gene>
    <name evidence="2" type="ORF">Agub_g14024</name>
</gene>
<reference evidence="2 3" key="1">
    <citation type="journal article" date="2021" name="Sci. Rep.">
        <title>Genome sequencing of the multicellular alga Astrephomene provides insights into convergent evolution of germ-soma differentiation.</title>
        <authorList>
            <person name="Yamashita S."/>
            <person name="Yamamoto K."/>
            <person name="Matsuzaki R."/>
            <person name="Suzuki S."/>
            <person name="Yamaguchi H."/>
            <person name="Hirooka S."/>
            <person name="Minakuchi Y."/>
            <person name="Miyagishima S."/>
            <person name="Kawachi M."/>
            <person name="Toyoda A."/>
            <person name="Nozaki H."/>
        </authorList>
    </citation>
    <scope>NUCLEOTIDE SEQUENCE [LARGE SCALE GENOMIC DNA]</scope>
    <source>
        <strain evidence="2 3">NIES-4017</strain>
    </source>
</reference>
<name>A0AAD3E0T8_9CHLO</name>
<organism evidence="2 3">
    <name type="scientific">Astrephomene gubernaculifera</name>
    <dbReference type="NCBI Taxonomy" id="47775"/>
    <lineage>
        <taxon>Eukaryota</taxon>
        <taxon>Viridiplantae</taxon>
        <taxon>Chlorophyta</taxon>
        <taxon>core chlorophytes</taxon>
        <taxon>Chlorophyceae</taxon>
        <taxon>CS clade</taxon>
        <taxon>Chlamydomonadales</taxon>
        <taxon>Astrephomenaceae</taxon>
        <taxon>Astrephomene</taxon>
    </lineage>
</organism>
<sequence length="180" mass="19264">MSPSGTSNHAVVGAMRGTMSMPAVPASSSPRRMTGRSMDCVGLDTFRGAQTFNSTACRMSLYGKNEGEVALDNTGAVLRVHSPISGDLLVTPVAKNRPGVRDPVAGSPMRYHGDAAVLQTPAAANGFMRTRKFYIDKDIDITIQTLRNTTKVNKYTNEKVGTAGTPTGMDPALLFYHGRR</sequence>
<protein>
    <submittedName>
        <fullName evidence="2">Uncharacterized protein</fullName>
    </submittedName>
</protein>